<dbReference type="OrthoDB" id="2351941at2"/>
<comment type="caution">
    <text evidence="8">The sequence shown here is derived from an EMBL/GenBank/DDBJ whole genome shotgun (WGS) entry which is preliminary data.</text>
</comment>
<feature type="transmembrane region" description="Helical" evidence="6">
    <location>
        <begin position="271"/>
        <end position="294"/>
    </location>
</feature>
<reference evidence="8 9" key="1">
    <citation type="journal article" date="2015" name="Int. J. Syst. Evol. Microbiol.">
        <title>Exiguobacterium enclense sp. nov., isolated from sediment.</title>
        <authorList>
            <person name="Dastager S.G."/>
            <person name="Mawlankar R."/>
            <person name="Sonalkar V.V."/>
            <person name="Thorat M.N."/>
            <person name="Mual P."/>
            <person name="Verma A."/>
            <person name="Krishnamurthi S."/>
            <person name="Tang S.K."/>
            <person name="Li W.J."/>
        </authorList>
    </citation>
    <scope>NUCLEOTIDE SEQUENCE [LARGE SCALE GENOMIC DNA]</scope>
    <source>
        <strain evidence="8 9">NIO-1109</strain>
    </source>
</reference>
<keyword evidence="4 6" id="KW-1133">Transmembrane helix</keyword>
<evidence type="ECO:0000259" key="7">
    <source>
        <dbReference type="PROSITE" id="PS50928"/>
    </source>
</evidence>
<evidence type="ECO:0000256" key="3">
    <source>
        <dbReference type="ARBA" id="ARBA00022692"/>
    </source>
</evidence>
<dbReference type="GO" id="GO:0005886">
    <property type="term" value="C:plasma membrane"/>
    <property type="evidence" value="ECO:0007669"/>
    <property type="project" value="UniProtKB-SubCell"/>
</dbReference>
<dbReference type="AlphaFoldDB" id="A0A0V8GG81"/>
<feature type="transmembrane region" description="Helical" evidence="6">
    <location>
        <begin position="82"/>
        <end position="107"/>
    </location>
</feature>
<gene>
    <name evidence="8" type="ORF">AS033_07935</name>
</gene>
<keyword evidence="5 6" id="KW-0472">Membrane</keyword>
<keyword evidence="2 6" id="KW-0813">Transport</keyword>
<dbReference type="RefSeq" id="WP_035398226.1">
    <property type="nucleotide sequence ID" value="NZ_FMYN01000002.1"/>
</dbReference>
<dbReference type="Gene3D" id="1.10.3720.10">
    <property type="entry name" value="MetI-like"/>
    <property type="match status" value="1"/>
</dbReference>
<dbReference type="SUPFAM" id="SSF161098">
    <property type="entry name" value="MetI-like"/>
    <property type="match status" value="1"/>
</dbReference>
<dbReference type="PANTHER" id="PTHR43839:SF3">
    <property type="entry name" value="OLIGOPEPTIDE ABC TRANSPORTER, PERMEASE PROTEIN"/>
    <property type="match status" value="1"/>
</dbReference>
<dbReference type="Pfam" id="PF00528">
    <property type="entry name" value="BPD_transp_1"/>
    <property type="match status" value="1"/>
</dbReference>
<proteinExistence type="inferred from homology"/>
<dbReference type="CDD" id="cd06261">
    <property type="entry name" value="TM_PBP2"/>
    <property type="match status" value="1"/>
</dbReference>
<dbReference type="PROSITE" id="PS50928">
    <property type="entry name" value="ABC_TM1"/>
    <property type="match status" value="1"/>
</dbReference>
<feature type="transmembrane region" description="Helical" evidence="6">
    <location>
        <begin position="155"/>
        <end position="176"/>
    </location>
</feature>
<evidence type="ECO:0000256" key="5">
    <source>
        <dbReference type="ARBA" id="ARBA00023136"/>
    </source>
</evidence>
<comment type="similarity">
    <text evidence="6">Belongs to the binding-protein-dependent transport system permease family.</text>
</comment>
<evidence type="ECO:0000313" key="9">
    <source>
        <dbReference type="Proteomes" id="UP000053797"/>
    </source>
</evidence>
<keyword evidence="3 6" id="KW-0812">Transmembrane</keyword>
<dbReference type="InterPro" id="IPR035906">
    <property type="entry name" value="MetI-like_sf"/>
</dbReference>
<name>A0A0V8GG81_9BACL</name>
<protein>
    <submittedName>
        <fullName evidence="8">ABC transporter permease</fullName>
    </submittedName>
</protein>
<dbReference type="PANTHER" id="PTHR43839">
    <property type="entry name" value="OPPC IN A BINDING PROTEIN-DEPENDENT TRANSPORT SYSTEM"/>
    <property type="match status" value="1"/>
</dbReference>
<evidence type="ECO:0000256" key="2">
    <source>
        <dbReference type="ARBA" id="ARBA00022448"/>
    </source>
</evidence>
<evidence type="ECO:0000256" key="6">
    <source>
        <dbReference type="RuleBase" id="RU363032"/>
    </source>
</evidence>
<evidence type="ECO:0000256" key="1">
    <source>
        <dbReference type="ARBA" id="ARBA00004141"/>
    </source>
</evidence>
<organism evidence="8 9">
    <name type="scientific">Exiguobacterium indicum</name>
    <dbReference type="NCBI Taxonomy" id="296995"/>
    <lineage>
        <taxon>Bacteria</taxon>
        <taxon>Bacillati</taxon>
        <taxon>Bacillota</taxon>
        <taxon>Bacilli</taxon>
        <taxon>Bacillales</taxon>
        <taxon>Bacillales Family XII. Incertae Sedis</taxon>
        <taxon>Exiguobacterium</taxon>
    </lineage>
</organism>
<accession>A0A0V8GG81</accession>
<evidence type="ECO:0000313" key="8">
    <source>
        <dbReference type="EMBL" id="KSU49288.1"/>
    </source>
</evidence>
<feature type="transmembrane region" description="Helical" evidence="6">
    <location>
        <begin position="119"/>
        <end position="143"/>
    </location>
</feature>
<evidence type="ECO:0000256" key="4">
    <source>
        <dbReference type="ARBA" id="ARBA00022989"/>
    </source>
</evidence>
<feature type="domain" description="ABC transmembrane type-1" evidence="7">
    <location>
        <begin position="84"/>
        <end position="287"/>
    </location>
</feature>
<feature type="transmembrane region" description="Helical" evidence="6">
    <location>
        <begin position="225"/>
        <end position="245"/>
    </location>
</feature>
<dbReference type="EMBL" id="LNQL01000002">
    <property type="protein sequence ID" value="KSU49288.1"/>
    <property type="molecule type" value="Genomic_DNA"/>
</dbReference>
<comment type="subcellular location">
    <subcellularLocation>
        <location evidence="6">Cell membrane</location>
        <topology evidence="6">Multi-pass membrane protein</topology>
    </subcellularLocation>
    <subcellularLocation>
        <location evidence="1">Membrane</location>
        <topology evidence="1">Multi-pass membrane protein</topology>
    </subcellularLocation>
</comment>
<dbReference type="Proteomes" id="UP000053797">
    <property type="component" value="Unassembled WGS sequence"/>
</dbReference>
<sequence length="342" mass="39061">MRRTLMKDPVFWLCLILLTGLLLLSFGNTIFRDGQVDQISNRYAEDGTFLATSPLKPSSDQWLGTDRSGNDLFQMMIEGFKWTIGICTIVAISRMTLSLVVAIPLAFRNARVNRYLKLILDGFLVLPLSLVSLLLLFSSLVFMDSTVVPPLFDRVSFELIVLILLGIPSLSLYLIAETRQLLNQEFMIVAQTLGGSPWYRFRRHIWPHLVPTLTIVFMQQFIQTLMLLIHLSLLGIFFAGTVNLYEGVMPTIFEWSSMFGYYYNQFSATSWLNHMFLVPLIGLALIVFFSNLFMSRLERAFRFRQQLKPIKLSASRAQDEAAATSMVDPFTLVARNSRHDSD</sequence>
<dbReference type="InterPro" id="IPR000515">
    <property type="entry name" value="MetI-like"/>
</dbReference>
<dbReference type="GO" id="GO:0055085">
    <property type="term" value="P:transmembrane transport"/>
    <property type="evidence" value="ECO:0007669"/>
    <property type="project" value="InterPro"/>
</dbReference>